<evidence type="ECO:0008006" key="4">
    <source>
        <dbReference type="Google" id="ProtNLM"/>
    </source>
</evidence>
<feature type="region of interest" description="Disordered" evidence="1">
    <location>
        <begin position="1"/>
        <end position="20"/>
    </location>
</feature>
<protein>
    <recommendedName>
        <fullName evidence="4">Ribbon-helix-helix protein CopG domain-containing protein</fullName>
    </recommendedName>
</protein>
<dbReference type="AlphaFoldDB" id="D6TH18"/>
<evidence type="ECO:0000256" key="1">
    <source>
        <dbReference type="SAM" id="MobiDB-lite"/>
    </source>
</evidence>
<dbReference type="EMBL" id="ADVG01000001">
    <property type="protein sequence ID" value="EFH88947.1"/>
    <property type="molecule type" value="Genomic_DNA"/>
</dbReference>
<keyword evidence="3" id="KW-1185">Reference proteome</keyword>
<organism evidence="2 3">
    <name type="scientific">Ktedonobacter racemifer DSM 44963</name>
    <dbReference type="NCBI Taxonomy" id="485913"/>
    <lineage>
        <taxon>Bacteria</taxon>
        <taxon>Bacillati</taxon>
        <taxon>Chloroflexota</taxon>
        <taxon>Ktedonobacteria</taxon>
        <taxon>Ktedonobacterales</taxon>
        <taxon>Ktedonobacteraceae</taxon>
        <taxon>Ktedonobacter</taxon>
    </lineage>
</organism>
<evidence type="ECO:0000313" key="3">
    <source>
        <dbReference type="Proteomes" id="UP000004508"/>
    </source>
</evidence>
<dbReference type="OrthoDB" id="7376503at2"/>
<reference evidence="2 3" key="1">
    <citation type="journal article" date="2011" name="Stand. Genomic Sci.">
        <title>Non-contiguous finished genome sequence and contextual data of the filamentous soil bacterium Ktedonobacter racemifer type strain (SOSP1-21).</title>
        <authorList>
            <person name="Chang Y.J."/>
            <person name="Land M."/>
            <person name="Hauser L."/>
            <person name="Chertkov O."/>
            <person name="Del Rio T.G."/>
            <person name="Nolan M."/>
            <person name="Copeland A."/>
            <person name="Tice H."/>
            <person name="Cheng J.F."/>
            <person name="Lucas S."/>
            <person name="Han C."/>
            <person name="Goodwin L."/>
            <person name="Pitluck S."/>
            <person name="Ivanova N."/>
            <person name="Ovchinikova G."/>
            <person name="Pati A."/>
            <person name="Chen A."/>
            <person name="Palaniappan K."/>
            <person name="Mavromatis K."/>
            <person name="Liolios K."/>
            <person name="Brettin T."/>
            <person name="Fiebig A."/>
            <person name="Rohde M."/>
            <person name="Abt B."/>
            <person name="Goker M."/>
            <person name="Detter J.C."/>
            <person name="Woyke T."/>
            <person name="Bristow J."/>
            <person name="Eisen J.A."/>
            <person name="Markowitz V."/>
            <person name="Hugenholtz P."/>
            <person name="Kyrpides N.C."/>
            <person name="Klenk H.P."/>
            <person name="Lapidus A."/>
        </authorList>
    </citation>
    <scope>NUCLEOTIDE SEQUENCE [LARGE SCALE GENOMIC DNA]</scope>
    <source>
        <strain evidence="3">DSM 44963</strain>
    </source>
</reference>
<sequence length="95" mass="10816">MSGTDTELKKQPIRETKQKERVQLDFTPEALQRLEDIQHMVGATTRAEVIRNAIRLYAWFISETKPTSTISITDEKGNPTSVFKASLLHDAMVQK</sequence>
<gene>
    <name evidence="2" type="ORF">Krac_10463</name>
</gene>
<evidence type="ECO:0000313" key="2">
    <source>
        <dbReference type="EMBL" id="EFH88947.1"/>
    </source>
</evidence>
<comment type="caution">
    <text evidence="2">The sequence shown here is derived from an EMBL/GenBank/DDBJ whole genome shotgun (WGS) entry which is preliminary data.</text>
</comment>
<dbReference type="RefSeq" id="WP_007905206.1">
    <property type="nucleotide sequence ID" value="NZ_ADVG01000001.1"/>
</dbReference>
<dbReference type="InParanoid" id="D6TH18"/>
<dbReference type="Proteomes" id="UP000004508">
    <property type="component" value="Unassembled WGS sequence"/>
</dbReference>
<accession>D6TH18</accession>
<name>D6TH18_KTERA</name>
<proteinExistence type="predicted"/>